<dbReference type="NCBIfam" id="TIGR00229">
    <property type="entry name" value="sensory_box"/>
    <property type="match status" value="1"/>
</dbReference>
<evidence type="ECO:0000256" key="2">
    <source>
        <dbReference type="ARBA" id="ARBA00023163"/>
    </source>
</evidence>
<dbReference type="SMART" id="SM00091">
    <property type="entry name" value="PAS"/>
    <property type="match status" value="1"/>
</dbReference>
<dbReference type="InterPro" id="IPR029016">
    <property type="entry name" value="GAF-like_dom_sf"/>
</dbReference>
<protein>
    <submittedName>
        <fullName evidence="4">Sensor/bat box HTH-10 family transcription regulator</fullName>
    </submittedName>
</protein>
<keyword evidence="1" id="KW-0805">Transcription regulation</keyword>
<organism evidence="4 5">
    <name type="scientific">Natronomonas pharaonis (strain ATCC 35678 / DSM 2160 / CIP 103997 / JCM 8858 / NBRC 14720 / NCIMB 2260 / Gabara)</name>
    <name type="common">Halobacterium pharaonis</name>
    <dbReference type="NCBI Taxonomy" id="348780"/>
    <lineage>
        <taxon>Archaea</taxon>
        <taxon>Methanobacteriati</taxon>
        <taxon>Methanobacteriota</taxon>
        <taxon>Stenosarchaea group</taxon>
        <taxon>Halobacteria</taxon>
        <taxon>Halobacteriales</taxon>
        <taxon>Natronomonadaceae</taxon>
        <taxon>Natronomonas</taxon>
    </lineage>
</organism>
<dbReference type="SMART" id="SM00065">
    <property type="entry name" value="GAF"/>
    <property type="match status" value="1"/>
</dbReference>
<dbReference type="CDD" id="cd00130">
    <property type="entry name" value="PAS"/>
    <property type="match status" value="1"/>
</dbReference>
<dbReference type="InterPro" id="IPR013656">
    <property type="entry name" value="PAS_4"/>
</dbReference>
<dbReference type="Pfam" id="PF04967">
    <property type="entry name" value="HTH_10"/>
    <property type="match status" value="1"/>
</dbReference>
<dbReference type="EnsemblBacteria" id="CAI50294">
    <property type="protein sequence ID" value="CAI50294"/>
    <property type="gene ID" value="NP_4406A"/>
</dbReference>
<dbReference type="InterPro" id="IPR035965">
    <property type="entry name" value="PAS-like_dom_sf"/>
</dbReference>
<reference evidence="4 5" key="1">
    <citation type="journal article" date="2005" name="Genome Res.">
        <title>Living with two extremes: conclusions from the genome sequence of Natronomonas pharaonis.</title>
        <authorList>
            <person name="Falb M."/>
            <person name="Pfeiffer F."/>
            <person name="Palm P."/>
            <person name="Rodewald K."/>
            <person name="Hickmann V."/>
            <person name="Tittor J."/>
            <person name="Oesterhelt D."/>
        </authorList>
    </citation>
    <scope>NUCLEOTIDE SEQUENCE [LARGE SCALE GENOMIC DNA]</scope>
    <source>
        <strain evidence="5">ATCC 35678 / DSM 2160 / CIP 103997 / JCM 8858 / NBRC 14720 / NCIMB 2260 / Gabara</strain>
    </source>
</reference>
<dbReference type="RefSeq" id="WP_011323909.1">
    <property type="nucleotide sequence ID" value="NC_007426.1"/>
</dbReference>
<dbReference type="Gene3D" id="3.30.450.40">
    <property type="match status" value="1"/>
</dbReference>
<accession>A0A1U7EYJ9</accession>
<dbReference type="PANTHER" id="PTHR34236:SF1">
    <property type="entry name" value="DIMETHYL SULFOXIDE REDUCTASE TRANSCRIPTIONAL ACTIVATOR"/>
    <property type="match status" value="1"/>
</dbReference>
<dbReference type="AlphaFoldDB" id="A0A1U7EYJ9"/>
<dbReference type="GeneID" id="3702052"/>
<evidence type="ECO:0000313" key="4">
    <source>
        <dbReference type="EMBL" id="CAI50294.1"/>
    </source>
</evidence>
<dbReference type="PROSITE" id="PS50112">
    <property type="entry name" value="PAS"/>
    <property type="match status" value="1"/>
</dbReference>
<dbReference type="Gene3D" id="3.30.450.20">
    <property type="entry name" value="PAS domain"/>
    <property type="match status" value="1"/>
</dbReference>
<keyword evidence="2" id="KW-0804">Transcription</keyword>
<dbReference type="Pfam" id="PF15915">
    <property type="entry name" value="BAT"/>
    <property type="match status" value="1"/>
</dbReference>
<dbReference type="Proteomes" id="UP000002698">
    <property type="component" value="Chromosome"/>
</dbReference>
<dbReference type="PANTHER" id="PTHR34236">
    <property type="entry name" value="DIMETHYL SULFOXIDE REDUCTASE TRANSCRIPTIONAL ACTIVATOR"/>
    <property type="match status" value="1"/>
</dbReference>
<dbReference type="EMBL" id="CR936257">
    <property type="protein sequence ID" value="CAI50294.1"/>
    <property type="molecule type" value="Genomic_DNA"/>
</dbReference>
<dbReference type="HOGENOM" id="CLU_010057_3_0_2"/>
<proteinExistence type="predicted"/>
<gene>
    <name evidence="4" type="ordered locus">NP_4406A</name>
</gene>
<feature type="domain" description="PAS" evidence="3">
    <location>
        <begin position="8"/>
        <end position="71"/>
    </location>
</feature>
<keyword evidence="5" id="KW-1185">Reference proteome</keyword>
<dbReference type="SUPFAM" id="SSF55781">
    <property type="entry name" value="GAF domain-like"/>
    <property type="match status" value="1"/>
</dbReference>
<dbReference type="eggNOG" id="arCOG02278">
    <property type="taxonomic scope" value="Archaea"/>
</dbReference>
<name>A0A1U7EYJ9_NATPD</name>
<evidence type="ECO:0000256" key="1">
    <source>
        <dbReference type="ARBA" id="ARBA00023015"/>
    </source>
</evidence>
<dbReference type="InterPro" id="IPR031803">
    <property type="entry name" value="BAT_GAF/HTH-assoc"/>
</dbReference>
<sequence length="529" mass="58006">MAAPTLELDDSIASLLESVPDVVCILDTDARLRWWNARVPEVTGYGVGALAGRDVGELLAAESGEVARRTLADIDDHPPDHSLEVDILTRDGRQLPYEFNGGLVDIGGEQFVVTIGRNITARRNRQAAIRRQHDELDTLHRISQSVHRAISAVAEAADRAEIEQAVCDRLTASELYRAAWVGRSGPGKTMTPTAGTGSVDGLLSEVERLNALDWEGPAVVAVETGEIQVVQQIAESDFPEEVKQAADGRDIASGASVPLVHQDSVVGVLSVYSSRPTAFTDREQAALRRLGEVVGFAVTALRMRRMLLAETTTELTFRITGREAFLATISAKTGGRCEHEWSAADGDGEYRHYFTMADADPETVGEIAAETDNVTEATRVGSDGDADIFEVRFRESLVEQFFDAGAVPTAVVSEAGETTVVAELPSRENPRPLVDAADDIYGADLVSKRELDRPPRTEDEFRTAVDERLTDSQRTALRHAHLRGYFSWPREQTAEEIAEAMDRSSATFHYHIRRAQRALVEAYFRHLDT</sequence>
<dbReference type="InterPro" id="IPR003018">
    <property type="entry name" value="GAF"/>
</dbReference>
<dbReference type="OrthoDB" id="106505at2157"/>
<dbReference type="SUPFAM" id="SSF55785">
    <property type="entry name" value="PYP-like sensor domain (PAS domain)"/>
    <property type="match status" value="1"/>
</dbReference>
<evidence type="ECO:0000259" key="3">
    <source>
        <dbReference type="PROSITE" id="PS50112"/>
    </source>
</evidence>
<dbReference type="InterPro" id="IPR007050">
    <property type="entry name" value="HTH_bacterioopsin"/>
</dbReference>
<dbReference type="STRING" id="348780.NP_4406A"/>
<evidence type="ECO:0000313" key="5">
    <source>
        <dbReference type="Proteomes" id="UP000002698"/>
    </source>
</evidence>
<dbReference type="Pfam" id="PF08448">
    <property type="entry name" value="PAS_4"/>
    <property type="match status" value="1"/>
</dbReference>
<dbReference type="InterPro" id="IPR000014">
    <property type="entry name" value="PAS"/>
</dbReference>
<dbReference type="Pfam" id="PF13185">
    <property type="entry name" value="GAF_2"/>
    <property type="match status" value="1"/>
</dbReference>
<dbReference type="KEGG" id="nph:NP_4406A"/>